<proteinExistence type="inferred from homology"/>
<dbReference type="PANTHER" id="PTHR43180:SF80">
    <property type="entry name" value="NAD(P)-BINDING PROTEIN"/>
    <property type="match status" value="1"/>
</dbReference>
<dbReference type="InterPro" id="IPR002347">
    <property type="entry name" value="SDR_fam"/>
</dbReference>
<dbReference type="EMBL" id="MG777488">
    <property type="protein sequence ID" value="AUW31008.1"/>
    <property type="molecule type" value="Genomic_DNA"/>
</dbReference>
<reference evidence="5" key="2">
    <citation type="submission" date="2017-12" db="EMBL/GenBank/DDBJ databases">
        <title>Genome Sequencing Reveals a Rich Biosynthetic Potential.</title>
        <authorList>
            <person name="Bertrand R.L."/>
            <person name="Abdel-Hameed M.E."/>
            <person name="Sorensen J.L."/>
        </authorList>
    </citation>
    <scope>NUCLEOTIDE SEQUENCE</scope>
</reference>
<dbReference type="PROSITE" id="PS00061">
    <property type="entry name" value="ADH_SHORT"/>
    <property type="match status" value="1"/>
</dbReference>
<name>A0A1Z1C4E5_CLAUC</name>
<accession>A0A1Z1C4E5</accession>
<dbReference type="PANTHER" id="PTHR43180">
    <property type="entry name" value="3-OXOACYL-(ACYL-CARRIER-PROTEIN) REDUCTASE (AFU_ORTHOLOGUE AFUA_6G11210)"/>
    <property type="match status" value="1"/>
</dbReference>
<dbReference type="InterPro" id="IPR020904">
    <property type="entry name" value="Sc_DH/Rdtase_CS"/>
</dbReference>
<dbReference type="Gene3D" id="3.40.50.720">
    <property type="entry name" value="NAD(P)-binding Rossmann-like Domain"/>
    <property type="match status" value="1"/>
</dbReference>
<dbReference type="Pfam" id="PF00106">
    <property type="entry name" value="adh_short"/>
    <property type="match status" value="1"/>
</dbReference>
<evidence type="ECO:0000256" key="2">
    <source>
        <dbReference type="ARBA" id="ARBA00022857"/>
    </source>
</evidence>
<keyword evidence="3" id="KW-0560">Oxidoreductase</keyword>
<dbReference type="InterPro" id="IPR036291">
    <property type="entry name" value="NAD(P)-bd_dom_sf"/>
</dbReference>
<dbReference type="AlphaFoldDB" id="A0A1Z1C4E5"/>
<evidence type="ECO:0000256" key="3">
    <source>
        <dbReference type="ARBA" id="ARBA00023002"/>
    </source>
</evidence>
<dbReference type="PRINTS" id="PR00081">
    <property type="entry name" value="GDHRDH"/>
</dbReference>
<organism evidence="4">
    <name type="scientific">Cladonia uncialis subsp. uncialis</name>
    <dbReference type="NCBI Taxonomy" id="180999"/>
    <lineage>
        <taxon>Eukaryota</taxon>
        <taxon>Fungi</taxon>
        <taxon>Dikarya</taxon>
        <taxon>Ascomycota</taxon>
        <taxon>Pezizomycotina</taxon>
        <taxon>Lecanoromycetes</taxon>
        <taxon>OSLEUM clade</taxon>
        <taxon>Lecanoromycetidae</taxon>
        <taxon>Lecanorales</taxon>
        <taxon>Lecanorineae</taxon>
        <taxon>Cladoniaceae</taxon>
        <taxon>Cladonia</taxon>
    </lineage>
</organism>
<keyword evidence="2" id="KW-0521">NADP</keyword>
<comment type="similarity">
    <text evidence="1">Belongs to the short-chain dehydrogenases/reductases (SDR) family.</text>
</comment>
<reference evidence="4" key="1">
    <citation type="submission" date="2016-05" db="EMBL/GenBank/DDBJ databases">
        <title>Lichen genome sequencing reveals its rich biosynthetic potential.</title>
        <authorList>
            <person name="Bertrand R.L."/>
            <person name="Abdel-Hameed M."/>
            <person name="Sorensen J.L."/>
        </authorList>
    </citation>
    <scope>NUCLEOTIDE SEQUENCE</scope>
</reference>
<evidence type="ECO:0000256" key="1">
    <source>
        <dbReference type="ARBA" id="ARBA00006484"/>
    </source>
</evidence>
<sequence>MTSIEINLEDIPSLEGKTAIVSGGISGIGLAAAKILSSRGARVFVLDRNTPQTALPPGLEFIKCDQSSWKDLSAAFKHAQNVDIAIANAGVSEERNYFDDTFDEQGNLLEPSRAVIDVNLVGTFNFCKLALSSMRRRGVGGSIVITSSATAYAPEHSLPVYSACKLALVGLVRSLRAVTLKDNITINTVTPAATITSLLPQNLAAPIIAAGLPVSSADFVGLAVVYSAVGKQPRRVEPYGKDTDESDGPGRWHGRGILTLGETYTEVEGPVADLRPQWFGQKNTELTRLQQTMTDFR</sequence>
<protein>
    <submittedName>
        <fullName evidence="4">Putative short-chain dehydrogenase/reductase</fullName>
    </submittedName>
</protein>
<evidence type="ECO:0000313" key="5">
    <source>
        <dbReference type="EMBL" id="AUW31008.1"/>
    </source>
</evidence>
<evidence type="ECO:0000313" key="4">
    <source>
        <dbReference type="EMBL" id="ANM86458.1"/>
    </source>
</evidence>
<dbReference type="GO" id="GO:0016491">
    <property type="term" value="F:oxidoreductase activity"/>
    <property type="evidence" value="ECO:0007669"/>
    <property type="project" value="UniProtKB-KW"/>
</dbReference>
<dbReference type="SUPFAM" id="SSF51735">
    <property type="entry name" value="NAD(P)-binding Rossmann-fold domains"/>
    <property type="match status" value="1"/>
</dbReference>
<dbReference type="EMBL" id="KX264261">
    <property type="protein sequence ID" value="ANM86458.1"/>
    <property type="molecule type" value="Genomic_DNA"/>
</dbReference>